<dbReference type="EMBL" id="BARS01001142">
    <property type="protein sequence ID" value="GAF85693.1"/>
    <property type="molecule type" value="Genomic_DNA"/>
</dbReference>
<organism evidence="2">
    <name type="scientific">marine sediment metagenome</name>
    <dbReference type="NCBI Taxonomy" id="412755"/>
    <lineage>
        <taxon>unclassified sequences</taxon>
        <taxon>metagenomes</taxon>
        <taxon>ecological metagenomes</taxon>
    </lineage>
</organism>
<proteinExistence type="predicted"/>
<dbReference type="Gene3D" id="3.20.20.140">
    <property type="entry name" value="Metal-dependent hydrolases"/>
    <property type="match status" value="2"/>
</dbReference>
<dbReference type="Pfam" id="PF07969">
    <property type="entry name" value="Amidohydro_3"/>
    <property type="match status" value="1"/>
</dbReference>
<feature type="domain" description="Amidohydrolase 3" evidence="1">
    <location>
        <begin position="268"/>
        <end position="357"/>
    </location>
</feature>
<reference evidence="2" key="1">
    <citation type="journal article" date="2014" name="Front. Microbiol.">
        <title>High frequency of phylogenetically diverse reductive dehalogenase-homologous genes in deep subseafloor sedimentary metagenomes.</title>
        <authorList>
            <person name="Kawai M."/>
            <person name="Futagami T."/>
            <person name="Toyoda A."/>
            <person name="Takaki Y."/>
            <person name="Nishi S."/>
            <person name="Hori S."/>
            <person name="Arai W."/>
            <person name="Tsubouchi T."/>
            <person name="Morono Y."/>
            <person name="Uchiyama I."/>
            <person name="Ito T."/>
            <person name="Fujiyama A."/>
            <person name="Inagaki F."/>
            <person name="Takami H."/>
        </authorList>
    </citation>
    <scope>NUCLEOTIDE SEQUENCE</scope>
    <source>
        <strain evidence="2">Expedition CK06-06</strain>
    </source>
</reference>
<dbReference type="GO" id="GO:0016810">
    <property type="term" value="F:hydrolase activity, acting on carbon-nitrogen (but not peptide) bonds"/>
    <property type="evidence" value="ECO:0007669"/>
    <property type="project" value="InterPro"/>
</dbReference>
<sequence length="360" mass="39811">IREVVFGNNSRKPTNDELELMKDLARQAMEQGAMGLSSGLEYVPGTYASTEEIIEVAKAAAEYGGVYQTHMRSEDQGVLAALDEAIRISRESGLGLVVTHFKVVGPPNWHMLDEAITKIERARKEGLTVHCDRYPYTAWNSGFSSFYPTWALENGKLREHLKDPKQRKKMRPITEGWVEQNGGWNSLMIGGGVPEADKGLIGKRIGEIAEERGVDPYEFISDQQMKDGVRIIGFGMSQENTDRIIGLPYCAIASDGGAFAASKGAGGHPRSFGTFPRAIRYYVCEKKMMPLEEMVRKMTSLPADIMGLKDRGRLKEKMVADVVVFDADSITDKATYVKPGQYSQGVVHLLVNGKQVIKDG</sequence>
<protein>
    <recommendedName>
        <fullName evidence="1">Amidohydrolase 3 domain-containing protein</fullName>
    </recommendedName>
</protein>
<dbReference type="AlphaFoldDB" id="X0SWW3"/>
<comment type="caution">
    <text evidence="2">The sequence shown here is derived from an EMBL/GenBank/DDBJ whole genome shotgun (WGS) entry which is preliminary data.</text>
</comment>
<name>X0SWW3_9ZZZZ</name>
<dbReference type="InterPro" id="IPR013108">
    <property type="entry name" value="Amidohydro_3"/>
</dbReference>
<evidence type="ECO:0000259" key="1">
    <source>
        <dbReference type="Pfam" id="PF07969"/>
    </source>
</evidence>
<gene>
    <name evidence="2" type="ORF">S01H1_02387</name>
</gene>
<dbReference type="InterPro" id="IPR011059">
    <property type="entry name" value="Metal-dep_hydrolase_composite"/>
</dbReference>
<dbReference type="SUPFAM" id="SSF51556">
    <property type="entry name" value="Metallo-dependent hydrolases"/>
    <property type="match status" value="1"/>
</dbReference>
<dbReference type="InterPro" id="IPR032466">
    <property type="entry name" value="Metal_Hydrolase"/>
</dbReference>
<feature type="non-terminal residue" evidence="2">
    <location>
        <position position="360"/>
    </location>
</feature>
<accession>X0SWW3</accession>
<evidence type="ECO:0000313" key="2">
    <source>
        <dbReference type="EMBL" id="GAF85693.1"/>
    </source>
</evidence>
<dbReference type="SUPFAM" id="SSF51338">
    <property type="entry name" value="Composite domain of metallo-dependent hydrolases"/>
    <property type="match status" value="1"/>
</dbReference>
<feature type="non-terminal residue" evidence="2">
    <location>
        <position position="1"/>
    </location>
</feature>